<gene>
    <name evidence="2" type="ORF">LTR36_007720</name>
</gene>
<dbReference type="InterPro" id="IPR009959">
    <property type="entry name" value="Cyclase_SnoaL-like"/>
</dbReference>
<evidence type="ECO:0000313" key="2">
    <source>
        <dbReference type="EMBL" id="KAK4549261.1"/>
    </source>
</evidence>
<dbReference type="SUPFAM" id="SSF54427">
    <property type="entry name" value="NTF2-like"/>
    <property type="match status" value="1"/>
</dbReference>
<accession>A0AAV9JW24</accession>
<dbReference type="Pfam" id="PF07366">
    <property type="entry name" value="SnoaL"/>
    <property type="match status" value="1"/>
</dbReference>
<evidence type="ECO:0000256" key="1">
    <source>
        <dbReference type="SAM" id="MobiDB-lite"/>
    </source>
</evidence>
<sequence>MPPPTPVNDTGRLNNGTAPDTAGAQQPPTIMSTDQTSEEHKNIDVCKQYMSIAYSPQHNKGGSSVQHLCHPDSWFWGPSTFPGCETPMDYAESHSHVMASVNDLHIVRYDQAFAKNGHVLLRYTAEGNFKGEPYMGIEPNGNHARWSAAAIFEVEDGKIRSFTKDWDQKVMQIQLGWAPVEESANSRWNVRSLANPEQARKKT</sequence>
<dbReference type="Proteomes" id="UP001324427">
    <property type="component" value="Unassembled WGS sequence"/>
</dbReference>
<dbReference type="EMBL" id="JAVFHQ010000005">
    <property type="protein sequence ID" value="KAK4549261.1"/>
    <property type="molecule type" value="Genomic_DNA"/>
</dbReference>
<keyword evidence="3" id="KW-1185">Reference proteome</keyword>
<dbReference type="GO" id="GO:0030638">
    <property type="term" value="P:polyketide metabolic process"/>
    <property type="evidence" value="ECO:0007669"/>
    <property type="project" value="InterPro"/>
</dbReference>
<proteinExistence type="predicted"/>
<evidence type="ECO:0000313" key="3">
    <source>
        <dbReference type="Proteomes" id="UP001324427"/>
    </source>
</evidence>
<feature type="region of interest" description="Disordered" evidence="1">
    <location>
        <begin position="1"/>
        <end position="39"/>
    </location>
</feature>
<dbReference type="InterPro" id="IPR032710">
    <property type="entry name" value="NTF2-like_dom_sf"/>
</dbReference>
<comment type="caution">
    <text evidence="2">The sequence shown here is derived from an EMBL/GenBank/DDBJ whole genome shotgun (WGS) entry which is preliminary data.</text>
</comment>
<reference evidence="2 3" key="1">
    <citation type="submission" date="2021-11" db="EMBL/GenBank/DDBJ databases">
        <title>Black yeast isolated from Biological Soil Crust.</title>
        <authorList>
            <person name="Kurbessoian T."/>
        </authorList>
    </citation>
    <scope>NUCLEOTIDE SEQUENCE [LARGE SCALE GENOMIC DNA]</scope>
    <source>
        <strain evidence="2 3">CCFEE 5522</strain>
    </source>
</reference>
<protein>
    <submittedName>
        <fullName evidence="2">Uncharacterized protein</fullName>
    </submittedName>
</protein>
<organism evidence="2 3">
    <name type="scientific">Oleoguttula mirabilis</name>
    <dbReference type="NCBI Taxonomy" id="1507867"/>
    <lineage>
        <taxon>Eukaryota</taxon>
        <taxon>Fungi</taxon>
        <taxon>Dikarya</taxon>
        <taxon>Ascomycota</taxon>
        <taxon>Pezizomycotina</taxon>
        <taxon>Dothideomycetes</taxon>
        <taxon>Dothideomycetidae</taxon>
        <taxon>Mycosphaerellales</taxon>
        <taxon>Teratosphaeriaceae</taxon>
        <taxon>Oleoguttula</taxon>
    </lineage>
</organism>
<dbReference type="Gene3D" id="3.10.450.50">
    <property type="match status" value="1"/>
</dbReference>
<name>A0AAV9JW24_9PEZI</name>
<dbReference type="AlphaFoldDB" id="A0AAV9JW24"/>
<feature type="compositionally biased region" description="Polar residues" evidence="1">
    <location>
        <begin position="7"/>
        <end position="35"/>
    </location>
</feature>